<name>A0A9W6IVN1_9HYPH</name>
<sequence length="95" mass="9743">MTLGLRLAAAFLVACAVGAGAMIYDQTRGADWAVSPQQIAAAKAAGQAGVETRPGSVAVLPIRSETADLLPFKWALLGLAAGALTLVGLRRRNRA</sequence>
<gene>
    <name evidence="3" type="ORF">GCM10008170_19750</name>
    <name evidence="4" type="ORF">JOD31_000875</name>
</gene>
<reference evidence="3" key="1">
    <citation type="journal article" date="2014" name="Int. J. Syst. Evol. Microbiol.">
        <title>Complete genome sequence of Corynebacterium casei LMG S-19264T (=DSM 44701T), isolated from a smear-ripened cheese.</title>
        <authorList>
            <consortium name="US DOE Joint Genome Institute (JGI-PGF)"/>
            <person name="Walter F."/>
            <person name="Albersmeier A."/>
            <person name="Kalinowski J."/>
            <person name="Ruckert C."/>
        </authorList>
    </citation>
    <scope>NUCLEOTIDE SEQUENCE</scope>
    <source>
        <strain evidence="3">VKM B-1606</strain>
    </source>
</reference>
<keyword evidence="1" id="KW-0812">Transmembrane</keyword>
<evidence type="ECO:0000313" key="3">
    <source>
        <dbReference type="EMBL" id="GLK55956.1"/>
    </source>
</evidence>
<keyword evidence="2" id="KW-0732">Signal</keyword>
<accession>A0A9W6IVN1</accession>
<evidence type="ECO:0000256" key="2">
    <source>
        <dbReference type="SAM" id="SignalP"/>
    </source>
</evidence>
<dbReference type="Proteomes" id="UP001143400">
    <property type="component" value="Unassembled WGS sequence"/>
</dbReference>
<reference evidence="4 5" key="2">
    <citation type="submission" date="2021-01" db="EMBL/GenBank/DDBJ databases">
        <title>Genomic Encyclopedia of Type Strains, Phase IV (KMG-IV): sequencing the most valuable type-strain genomes for metagenomic binning, comparative biology and taxonomic classification.</title>
        <authorList>
            <person name="Goeker M."/>
        </authorList>
    </citation>
    <scope>NUCLEOTIDE SEQUENCE [LARGE SCALE GENOMIC DNA]</scope>
    <source>
        <strain evidence="4 5">DSM 6130</strain>
    </source>
</reference>
<dbReference type="Proteomes" id="UP000758856">
    <property type="component" value="Unassembled WGS sequence"/>
</dbReference>
<proteinExistence type="predicted"/>
<keyword evidence="1" id="KW-0472">Membrane</keyword>
<dbReference type="EMBL" id="JAFBCY010000001">
    <property type="protein sequence ID" value="MBM7850663.1"/>
    <property type="molecule type" value="Genomic_DNA"/>
</dbReference>
<dbReference type="RefSeq" id="WP_204949062.1">
    <property type="nucleotide sequence ID" value="NZ_BSFF01000002.1"/>
</dbReference>
<keyword evidence="1" id="KW-1133">Transmembrane helix</keyword>
<organism evidence="3 6">
    <name type="scientific">Methylopila capsulata</name>
    <dbReference type="NCBI Taxonomy" id="61654"/>
    <lineage>
        <taxon>Bacteria</taxon>
        <taxon>Pseudomonadati</taxon>
        <taxon>Pseudomonadota</taxon>
        <taxon>Alphaproteobacteria</taxon>
        <taxon>Hyphomicrobiales</taxon>
        <taxon>Methylopilaceae</taxon>
        <taxon>Methylopila</taxon>
    </lineage>
</organism>
<feature type="signal peptide" evidence="2">
    <location>
        <begin position="1"/>
        <end position="21"/>
    </location>
</feature>
<evidence type="ECO:0000313" key="6">
    <source>
        <dbReference type="Proteomes" id="UP001143400"/>
    </source>
</evidence>
<comment type="caution">
    <text evidence="3">The sequence shown here is derived from an EMBL/GenBank/DDBJ whole genome shotgun (WGS) entry which is preliminary data.</text>
</comment>
<evidence type="ECO:0000256" key="1">
    <source>
        <dbReference type="SAM" id="Phobius"/>
    </source>
</evidence>
<keyword evidence="5" id="KW-1185">Reference proteome</keyword>
<evidence type="ECO:0000313" key="5">
    <source>
        <dbReference type="Proteomes" id="UP000758856"/>
    </source>
</evidence>
<evidence type="ECO:0000313" key="4">
    <source>
        <dbReference type="EMBL" id="MBM7850663.1"/>
    </source>
</evidence>
<feature type="chain" id="PRO_5040957869" evidence="2">
    <location>
        <begin position="22"/>
        <end position="95"/>
    </location>
</feature>
<dbReference type="AlphaFoldDB" id="A0A9W6IVN1"/>
<protein>
    <submittedName>
        <fullName evidence="3">Uncharacterized protein</fullName>
    </submittedName>
</protein>
<feature type="transmembrane region" description="Helical" evidence="1">
    <location>
        <begin position="72"/>
        <end position="89"/>
    </location>
</feature>
<dbReference type="EMBL" id="BSFF01000002">
    <property type="protein sequence ID" value="GLK55956.1"/>
    <property type="molecule type" value="Genomic_DNA"/>
</dbReference>
<reference evidence="3" key="3">
    <citation type="submission" date="2023-01" db="EMBL/GenBank/DDBJ databases">
        <authorList>
            <person name="Sun Q."/>
            <person name="Evtushenko L."/>
        </authorList>
    </citation>
    <scope>NUCLEOTIDE SEQUENCE</scope>
    <source>
        <strain evidence="3">VKM B-1606</strain>
    </source>
</reference>